<reference evidence="1" key="1">
    <citation type="submission" date="2021-01" db="EMBL/GenBank/DDBJ databases">
        <title>Whole genome shotgun sequence of Rhizocola hellebori NBRC 109834.</title>
        <authorList>
            <person name="Komaki H."/>
            <person name="Tamura T."/>
        </authorList>
    </citation>
    <scope>NUCLEOTIDE SEQUENCE</scope>
    <source>
        <strain evidence="1">NBRC 109834</strain>
    </source>
</reference>
<dbReference type="NCBIfam" id="NF041117">
    <property type="entry name" value="CBASS_cyclase_b"/>
    <property type="match status" value="1"/>
</dbReference>
<organism evidence="1 2">
    <name type="scientific">Rhizocola hellebori</name>
    <dbReference type="NCBI Taxonomy" id="1392758"/>
    <lineage>
        <taxon>Bacteria</taxon>
        <taxon>Bacillati</taxon>
        <taxon>Actinomycetota</taxon>
        <taxon>Actinomycetes</taxon>
        <taxon>Micromonosporales</taxon>
        <taxon>Micromonosporaceae</taxon>
        <taxon>Rhizocola</taxon>
    </lineage>
</organism>
<sequence length="285" mass="31724">MGYIDDAFNLLKQNLEITDTESDLAQTRHRLIRDHIKAEWKTVGDFLTGSYDRKTKTKKLKDVDIFIVIDRDGPQGNLANGTGTAAVNALCKVLKSRWPNVVGDDYVALVEYAGEDVASYEVAPVFPRKGGGYLMPSGSGWMATDPNVHAELVSAKNKECSDKFVPFVKMVKGINREAGDPISPAFLIEVMALELVNSPFGRYRDEIRWFLASVVEQITHDWPDPAGLGPDVNASIGIAERQRIATVVRGWLEKCEEAILLENAGKDRSAVETWKTLFGWRMPRP</sequence>
<dbReference type="InterPro" id="IPR043519">
    <property type="entry name" value="NT_sf"/>
</dbReference>
<name>A0A8J3QK48_9ACTN</name>
<comment type="caution">
    <text evidence="1">The sequence shown here is derived from an EMBL/GenBank/DDBJ whole genome shotgun (WGS) entry which is preliminary data.</text>
</comment>
<dbReference type="EMBL" id="BONY01000123">
    <property type="protein sequence ID" value="GIH11224.1"/>
    <property type="molecule type" value="Genomic_DNA"/>
</dbReference>
<dbReference type="InterPro" id="IPR053550">
    <property type="entry name" value="CD-NTase"/>
</dbReference>
<proteinExistence type="predicted"/>
<dbReference type="Pfam" id="PF18144">
    <property type="entry name" value="SMODS"/>
    <property type="match status" value="1"/>
</dbReference>
<accession>A0A8J3QK48</accession>
<evidence type="ECO:0008006" key="3">
    <source>
        <dbReference type="Google" id="ProtNLM"/>
    </source>
</evidence>
<dbReference type="SUPFAM" id="SSF81301">
    <property type="entry name" value="Nucleotidyltransferase"/>
    <property type="match status" value="1"/>
</dbReference>
<evidence type="ECO:0000313" key="2">
    <source>
        <dbReference type="Proteomes" id="UP000612899"/>
    </source>
</evidence>
<evidence type="ECO:0000313" key="1">
    <source>
        <dbReference type="EMBL" id="GIH11224.1"/>
    </source>
</evidence>
<keyword evidence="2" id="KW-1185">Reference proteome</keyword>
<dbReference type="Proteomes" id="UP000612899">
    <property type="component" value="Unassembled WGS sequence"/>
</dbReference>
<protein>
    <recommendedName>
        <fullName evidence="3">Nucleotidyltransferase</fullName>
    </recommendedName>
</protein>
<gene>
    <name evidence="1" type="ORF">Rhe02_92910</name>
</gene>
<dbReference type="AlphaFoldDB" id="A0A8J3QK48"/>
<dbReference type="Gene3D" id="3.30.460.10">
    <property type="entry name" value="Beta Polymerase, domain 2"/>
    <property type="match status" value="1"/>
</dbReference>
<dbReference type="RefSeq" id="WP_203914941.1">
    <property type="nucleotide sequence ID" value="NZ_BONY01000123.1"/>
</dbReference>